<sequence>MGIAPTPPGMPSPGNTEMPPPADQPATTPSYPGELPPGTENPGHDTPTPGDFPDRPSPTTPQRM</sequence>
<dbReference type="AlphaFoldDB" id="A0A858R6X4"/>
<evidence type="ECO:0000256" key="1">
    <source>
        <dbReference type="SAM" id="MobiDB-lite"/>
    </source>
</evidence>
<name>A0A858R6X4_9PROT</name>
<gene>
    <name evidence="2" type="ORF">HHL28_07450</name>
</gene>
<organism evidence="2 3">
    <name type="scientific">Aerophototrophica crusticola</name>
    <dbReference type="NCBI Taxonomy" id="1709002"/>
    <lineage>
        <taxon>Bacteria</taxon>
        <taxon>Pseudomonadati</taxon>
        <taxon>Pseudomonadota</taxon>
        <taxon>Alphaproteobacteria</taxon>
        <taxon>Rhodospirillales</taxon>
        <taxon>Rhodospirillaceae</taxon>
        <taxon>Aerophototrophica</taxon>
    </lineage>
</organism>
<feature type="compositionally biased region" description="Pro residues" evidence="1">
    <location>
        <begin position="55"/>
        <end position="64"/>
    </location>
</feature>
<proteinExistence type="predicted"/>
<accession>A0A858R6X4</accession>
<reference evidence="2" key="1">
    <citation type="submission" date="2020-04" db="EMBL/GenBank/DDBJ databases">
        <title>A desert anoxygenic phototrophic bacterium fixes CO2 using RubisCO under aerobic conditions.</title>
        <authorList>
            <person name="Tang K."/>
        </authorList>
    </citation>
    <scope>NUCLEOTIDE SEQUENCE [LARGE SCALE GENOMIC DNA]</scope>
    <source>
        <strain evidence="2">MIMtkB3</strain>
    </source>
</reference>
<dbReference type="KEGG" id="acru:HHL28_07450"/>
<keyword evidence="3" id="KW-1185">Reference proteome</keyword>
<dbReference type="Proteomes" id="UP000501891">
    <property type="component" value="Chromosome"/>
</dbReference>
<evidence type="ECO:0000313" key="3">
    <source>
        <dbReference type="Proteomes" id="UP000501891"/>
    </source>
</evidence>
<feature type="region of interest" description="Disordered" evidence="1">
    <location>
        <begin position="1"/>
        <end position="64"/>
    </location>
</feature>
<feature type="compositionally biased region" description="Pro residues" evidence="1">
    <location>
        <begin position="1"/>
        <end position="11"/>
    </location>
</feature>
<protein>
    <submittedName>
        <fullName evidence="2">Uncharacterized protein</fullName>
    </submittedName>
</protein>
<evidence type="ECO:0000313" key="2">
    <source>
        <dbReference type="EMBL" id="QJE72943.1"/>
    </source>
</evidence>
<dbReference type="EMBL" id="CP051775">
    <property type="protein sequence ID" value="QJE72943.1"/>
    <property type="molecule type" value="Genomic_DNA"/>
</dbReference>